<organism evidence="4 5">
    <name type="scientific">Malassezia globosa (strain ATCC MYA-4612 / CBS 7966)</name>
    <name type="common">Dandruff-associated fungus</name>
    <dbReference type="NCBI Taxonomy" id="425265"/>
    <lineage>
        <taxon>Eukaryota</taxon>
        <taxon>Fungi</taxon>
        <taxon>Dikarya</taxon>
        <taxon>Basidiomycota</taxon>
        <taxon>Ustilaginomycotina</taxon>
        <taxon>Malasseziomycetes</taxon>
        <taxon>Malasseziales</taxon>
        <taxon>Malasseziaceae</taxon>
        <taxon>Malassezia</taxon>
    </lineage>
</organism>
<comment type="caution">
    <text evidence="4">The sequence shown here is derived from an EMBL/GenBank/DDBJ whole genome shotgun (WGS) entry which is preliminary data.</text>
</comment>
<evidence type="ECO:0000259" key="3">
    <source>
        <dbReference type="Pfam" id="PF04652"/>
    </source>
</evidence>
<dbReference type="VEuPathDB" id="FungiDB:MGL_2352"/>
<dbReference type="STRING" id="425265.A8Q3B3"/>
<name>A8Q3B3_MALGO</name>
<dbReference type="EMBL" id="AAYY01000008">
    <property type="protein sequence ID" value="EDP43342.1"/>
    <property type="molecule type" value="Genomic_DNA"/>
</dbReference>
<comment type="subcellular location">
    <subcellularLocation>
        <location evidence="1">Endomembrane system</location>
    </subcellularLocation>
</comment>
<gene>
    <name evidence="4" type="ORF">MGL_2352</name>
</gene>
<dbReference type="GeneID" id="5854863"/>
<reference evidence="4 5" key="1">
    <citation type="journal article" date="2007" name="Proc. Natl. Acad. Sci. U.S.A.">
        <title>Dandruff-associated Malassezia genomes reveal convergent and divergent virulence traits shared with plant and human fungal pathogens.</title>
        <authorList>
            <person name="Xu J."/>
            <person name="Saunders C.W."/>
            <person name="Hu P."/>
            <person name="Grant R.A."/>
            <person name="Boekhout T."/>
            <person name="Kuramae E.E."/>
            <person name="Kronstad J.W."/>
            <person name="Deangelis Y.M."/>
            <person name="Reeder N.L."/>
            <person name="Johnstone K.R."/>
            <person name="Leland M."/>
            <person name="Fieno A.M."/>
            <person name="Begley W.M."/>
            <person name="Sun Y."/>
            <person name="Lacey M.P."/>
            <person name="Chaudhary T."/>
            <person name="Keough T."/>
            <person name="Chu L."/>
            <person name="Sears R."/>
            <person name="Yuan B."/>
            <person name="Dawson T.L.Jr."/>
        </authorList>
    </citation>
    <scope>NUCLEOTIDE SEQUENCE [LARGE SCALE GENOMIC DNA]</scope>
    <source>
        <strain evidence="5">ATCC MYA-4612 / CBS 7966</strain>
    </source>
</reference>
<accession>A8Q3B3</accession>
<dbReference type="Proteomes" id="UP000008837">
    <property type="component" value="Unassembled WGS sequence"/>
</dbReference>
<evidence type="ECO:0000256" key="1">
    <source>
        <dbReference type="ARBA" id="ARBA00004308"/>
    </source>
</evidence>
<dbReference type="GO" id="GO:0005771">
    <property type="term" value="C:multivesicular body"/>
    <property type="evidence" value="ECO:0007669"/>
    <property type="project" value="TreeGrafter"/>
</dbReference>
<protein>
    <recommendedName>
        <fullName evidence="3">Vta1/callose synthase N-terminal domain-containing protein</fullName>
    </recommendedName>
</protein>
<dbReference type="PANTHER" id="PTHR46009">
    <property type="entry name" value="VACUOLAR PROTEIN SORTING-ASSOCIATED PROTEIN VTA1 HOMOLOG"/>
    <property type="match status" value="1"/>
</dbReference>
<dbReference type="InterPro" id="IPR044538">
    <property type="entry name" value="Vta1-like"/>
</dbReference>
<evidence type="ECO:0000313" key="4">
    <source>
        <dbReference type="EMBL" id="EDP43342.1"/>
    </source>
</evidence>
<dbReference type="InterPro" id="IPR023175">
    <property type="entry name" value="Vta1/CALS_N_sf"/>
</dbReference>
<dbReference type="Gene3D" id="1.25.40.270">
    <property type="entry name" value="Vacuolar protein sorting-associated protein vta1"/>
    <property type="match status" value="1"/>
</dbReference>
<sequence>MPRNVPTILKDAAPFLARADEVIKADPIISYWCKYYAAQIGIEKSAGDTEAQSFLMQLMDELERLKDSMSEQDAVKSETVAYAYIENFALRIFLGADNQDRQGQASR</sequence>
<evidence type="ECO:0000313" key="5">
    <source>
        <dbReference type="Proteomes" id="UP000008837"/>
    </source>
</evidence>
<dbReference type="InterPro" id="IPR039431">
    <property type="entry name" value="Vta1/CALS_N"/>
</dbReference>
<dbReference type="RefSeq" id="XP_001730556.1">
    <property type="nucleotide sequence ID" value="XM_001730504.1"/>
</dbReference>
<dbReference type="InParanoid" id="A8Q3B3"/>
<proteinExistence type="predicted"/>
<dbReference type="OrthoDB" id="391137at2759"/>
<dbReference type="PANTHER" id="PTHR46009:SF1">
    <property type="entry name" value="VACUOLAR PROTEIN SORTING-ASSOCIATED PROTEIN VTA1 HOMOLOG"/>
    <property type="match status" value="1"/>
</dbReference>
<keyword evidence="5" id="KW-1185">Reference proteome</keyword>
<dbReference type="KEGG" id="mgl:MGL_2352"/>
<dbReference type="GO" id="GO:0032511">
    <property type="term" value="P:late endosome to vacuole transport via multivesicular body sorting pathway"/>
    <property type="evidence" value="ECO:0007669"/>
    <property type="project" value="InterPro"/>
</dbReference>
<evidence type="ECO:0000256" key="2">
    <source>
        <dbReference type="ARBA" id="ARBA00023136"/>
    </source>
</evidence>
<dbReference type="Pfam" id="PF04652">
    <property type="entry name" value="Vta1"/>
    <property type="match status" value="1"/>
</dbReference>
<dbReference type="AlphaFoldDB" id="A8Q3B3"/>
<dbReference type="OMA" id="IISYWCK"/>
<keyword evidence="2" id="KW-0472">Membrane</keyword>
<feature type="domain" description="Vta1/callose synthase N-terminal" evidence="3">
    <location>
        <begin position="13"/>
        <end position="106"/>
    </location>
</feature>